<organism evidence="2 3">
    <name type="scientific">Formicincola oecophyllae</name>
    <dbReference type="NCBI Taxonomy" id="2558361"/>
    <lineage>
        <taxon>Bacteria</taxon>
        <taxon>Pseudomonadati</taxon>
        <taxon>Pseudomonadota</taxon>
        <taxon>Alphaproteobacteria</taxon>
        <taxon>Acetobacterales</taxon>
        <taxon>Acetobacteraceae</taxon>
        <taxon>Formicincola</taxon>
    </lineage>
</organism>
<dbReference type="Proteomes" id="UP000318709">
    <property type="component" value="Chromosome"/>
</dbReference>
<accession>A0A4Y6U8B2</accession>
<evidence type="ECO:0000313" key="3">
    <source>
        <dbReference type="Proteomes" id="UP000318709"/>
    </source>
</evidence>
<proteinExistence type="predicted"/>
<feature type="transmembrane region" description="Helical" evidence="1">
    <location>
        <begin position="39"/>
        <end position="65"/>
    </location>
</feature>
<name>A0A4Y6U8B2_9PROT</name>
<evidence type="ECO:0000313" key="2">
    <source>
        <dbReference type="EMBL" id="QDH13602.1"/>
    </source>
</evidence>
<protein>
    <submittedName>
        <fullName evidence="2">Uncharacterized protein</fullName>
    </submittedName>
</protein>
<dbReference type="EMBL" id="CP038231">
    <property type="protein sequence ID" value="QDH13602.1"/>
    <property type="molecule type" value="Genomic_DNA"/>
</dbReference>
<keyword evidence="1" id="KW-0812">Transmembrane</keyword>
<feature type="transmembrane region" description="Helical" evidence="1">
    <location>
        <begin position="6"/>
        <end position="27"/>
    </location>
</feature>
<dbReference type="AlphaFoldDB" id="A0A4Y6U8B2"/>
<keyword evidence="3" id="KW-1185">Reference proteome</keyword>
<dbReference type="KEGG" id="swf:E3E12_04665"/>
<keyword evidence="1" id="KW-0472">Membrane</keyword>
<evidence type="ECO:0000256" key="1">
    <source>
        <dbReference type="SAM" id="Phobius"/>
    </source>
</evidence>
<reference evidence="2 3" key="1">
    <citation type="submission" date="2019-03" db="EMBL/GenBank/DDBJ databases">
        <title>The complete genome sequence of Swingsia_sp. F3b2 LMG30590(T).</title>
        <authorList>
            <person name="Chua K.-O."/>
            <person name="Chan K.-G."/>
            <person name="See-Too W.-S."/>
        </authorList>
    </citation>
    <scope>NUCLEOTIDE SEQUENCE [LARGE SCALE GENOMIC DNA]</scope>
    <source>
        <strain evidence="2 3">F3b2</strain>
    </source>
</reference>
<keyword evidence="1" id="KW-1133">Transmembrane helix</keyword>
<gene>
    <name evidence="2" type="ORF">E3E12_04665</name>
</gene>
<feature type="transmembrane region" description="Helical" evidence="1">
    <location>
        <begin position="71"/>
        <end position="91"/>
    </location>
</feature>
<dbReference type="RefSeq" id="WP_141443310.1">
    <property type="nucleotide sequence ID" value="NZ_CP038231.1"/>
</dbReference>
<sequence length="103" mass="10936">MLAPIVSTALYIMGALFIILAMVAAFYGFLGKGPRAVQLLVLAGADFCLGMALVCLPGLTMLAGFTPLGQQLLVGFGGLCLVVAVFSNIWLRNRLKQERPHQG</sequence>